<dbReference type="InterPro" id="IPR001128">
    <property type="entry name" value="Cyt_P450"/>
</dbReference>
<keyword evidence="5" id="KW-0175">Coiled coil</keyword>
<evidence type="ECO:0000313" key="8">
    <source>
        <dbReference type="Proteomes" id="UP000249619"/>
    </source>
</evidence>
<dbReference type="InterPro" id="IPR052973">
    <property type="entry name" value="Fungal_sec-metab_reg_TF"/>
</dbReference>
<dbReference type="GO" id="GO:0005506">
    <property type="term" value="F:iron ion binding"/>
    <property type="evidence" value="ECO:0007669"/>
    <property type="project" value="InterPro"/>
</dbReference>
<reference evidence="8" key="1">
    <citation type="submission" date="2018-05" db="EMBL/GenBank/DDBJ databases">
        <title>Draft genome sequence of Stemphylium lycopersici strain CIDEFI 213.</title>
        <authorList>
            <person name="Medina R."/>
            <person name="Franco M.E.E."/>
            <person name="Lucentini C.G."/>
            <person name="Saparrat M.C.N."/>
            <person name="Balatti P.A."/>
        </authorList>
    </citation>
    <scope>NUCLEOTIDE SEQUENCE [LARGE SCALE GENOMIC DNA]</scope>
    <source>
        <strain evidence="8">CIDEFI 213</strain>
    </source>
</reference>
<keyword evidence="8" id="KW-1185">Reference proteome</keyword>
<dbReference type="PRINTS" id="PR00463">
    <property type="entry name" value="EP450I"/>
</dbReference>
<feature type="region of interest" description="Disordered" evidence="6">
    <location>
        <begin position="1595"/>
        <end position="1661"/>
    </location>
</feature>
<dbReference type="GO" id="GO:0004497">
    <property type="term" value="F:monooxygenase activity"/>
    <property type="evidence" value="ECO:0007669"/>
    <property type="project" value="InterPro"/>
</dbReference>
<feature type="region of interest" description="Disordered" evidence="6">
    <location>
        <begin position="1256"/>
        <end position="1281"/>
    </location>
</feature>
<dbReference type="Pfam" id="PF00067">
    <property type="entry name" value="p450"/>
    <property type="match status" value="1"/>
</dbReference>
<keyword evidence="2 4" id="KW-0408">Iron</keyword>
<sequence length="1747" mass="194023">MASGHLIAISFIAASVFAVYKLLTRTDIPYIRGIPEIPGALPVTGHLTQLGDDHATVCEKWWRQYGNSVFQIRLGNTRAVIVSSFEDCKKILVSNSQGLIDRPKLYTFHGLISSTQGFTIGSSPWDESCRNKRKAASTTLSKSMMKNYYNMFDLESYCIARDLNRDSKGGEVEVSFRPYIQRYALNTTLTLCYGIRMDAVYDDLLREILEVGSAISLLRSASENYQDYVPILRYLPNNEKNRRSKELRERRDKYLNELLDKVREMINKGTEKPCISAAILKDEETRLTGVEVSSICLSLVSGGFETIPGTLVSCIGSLCTPEGQLFQDRAYQEIRKMYPTDEDMKAAWGDDFEKEEVPYLNAIVKEAGRYYTVSNMSLPRKTMSDVRWGEAVIPKGTMVLINAQAGNHDTDYWGPDAATFNPERWLTPPTGSSSLYTADSHPNPPHLSFGAGSRSCPGALIASKLIYAALFRLLSLYKIEASATHPPNTDYVDYNAIKSALVAIPRDFAHAFHHNLSSRPIPISSAGDMMLRIATGSIIALATNALGRVINNPPTSPESSLQLDTRLINISAAPAGFARDLSGNLPDFFDPGLGGDFDPQQWADQELWDRYVAKGHHLTCLMEATDRGAGWLSKDTRHPPSAASRWTGDLRGPTAADELARWNWHEAYYDKDWECNFEQEGLKGAFNGLGLDARPLWDEDGEKANGDNDCYALHHWEMESADPNDPWAEMMPILEQKYRVDGKEYTATGASYEFAINYVGGAIIAKNINSPRSAVQEKGIWDRKAEPDELPDLQYLSDVYWGYWARNNLDVKKFRIYGAHHVINDDTVLLATRALRNKGKSKLEKWPGVEFERGTEEHLALIASPIGATAAHFLVAHKAELGIKWITKVTVVMNGPSSDGSRRVGEEMHLFFSIGDVPQDEVTRPDEEDKETGRVQSNVLHARDEGKHVVREHKVMANLVEGLNVGVIMGRRPNQLILEYFERGPKLEDASNRYQHTCKSCGEKDRQRALLQMHELPLPDNMTHTANTNAPGPSQMQHGQKMNLPFAPSKQLSALETLAEVSRQHLDLSGKRMAEKQPSQVQHNHNNASHAGLLEEFLIQDDRPDGSDMGGLAQGMDMSNPPAMSTMYQFNSGLHHSPTTSPNMGHMPLSNSSSMSHMVPSLVMAASAANDLMPLTNGMSMDTDMNLAGHGMHGMSDGKFFHPQARGHWPNIQPNSLDPMLQDHGKEHMQMNDHHNKGMGHQRPLAMNTGNQTHFTTDFSMNQKPAKPKVRGRFTDSRRKEVQEVRKRGACIRCRMLKKPCSGENPCNTCQNVESARLWKQPCIRTRIAEEFGLYTAGLHSVLAFHAINQAKGQIRLDRTQGRVEATHFPASGTFATFTPLKCQQAQAVQNTDIDPAIFSGLASPDLELIDSDDDISGKVDHYVKKMAGHFSDTEDSNFMKATVHSAKSIASLSPDGLISKALELWNLTRILTSRNLEWHLFSNPSALPAPAPSTLSPSDVEDAARTPITPLEHAASYSLITMQLMGATEKRAACLARIVMNDLERRLLQRQQANPFETFLVAVILLACVERMCWLFRSWELPLVTAEDGDGGEDGFKASSSMSTDLASALQSGGTTAPTSSSSSPSAPLPPPPPPHDLPCSSQNGLRNPRWPLDKSPSVFSQQGEKFSDILNMLLKMRGVPPKITSMGLDAALTVWNEDADDRVREWYDGIAVTPQMLDERANARFVGEEPGEWEMKFVGKIIRGD</sequence>
<dbReference type="Proteomes" id="UP000249619">
    <property type="component" value="Unassembled WGS sequence"/>
</dbReference>
<accession>A0A364MXQ0</accession>
<dbReference type="PANTHER" id="PTHR35392">
    <property type="entry name" value="ZN(II)2CYS6 TRANSCRIPTION FACTOR (EUROFUNG)-RELATED-RELATED"/>
    <property type="match status" value="1"/>
</dbReference>
<dbReference type="PROSITE" id="PS00086">
    <property type="entry name" value="CYTOCHROME_P450"/>
    <property type="match status" value="1"/>
</dbReference>
<evidence type="ECO:0000256" key="6">
    <source>
        <dbReference type="SAM" id="MobiDB-lite"/>
    </source>
</evidence>
<dbReference type="GO" id="GO:0020037">
    <property type="term" value="F:heme binding"/>
    <property type="evidence" value="ECO:0007669"/>
    <property type="project" value="InterPro"/>
</dbReference>
<evidence type="ECO:0000256" key="3">
    <source>
        <dbReference type="ARBA" id="ARBA00023242"/>
    </source>
</evidence>
<proteinExistence type="predicted"/>
<evidence type="ECO:0000256" key="1">
    <source>
        <dbReference type="ARBA" id="ARBA00022723"/>
    </source>
</evidence>
<name>A0A364MXQ0_STELY</name>
<feature type="coiled-coil region" evidence="5">
    <location>
        <begin position="237"/>
        <end position="264"/>
    </location>
</feature>
<dbReference type="GO" id="GO:0000981">
    <property type="term" value="F:DNA-binding transcription factor activity, RNA polymerase II-specific"/>
    <property type="evidence" value="ECO:0007669"/>
    <property type="project" value="InterPro"/>
</dbReference>
<feature type="compositionally biased region" description="Polar residues" evidence="6">
    <location>
        <begin position="1599"/>
        <end position="1618"/>
    </location>
</feature>
<keyword evidence="4" id="KW-0349">Heme</keyword>
<dbReference type="Gene3D" id="1.10.630.10">
    <property type="entry name" value="Cytochrome P450"/>
    <property type="match status" value="1"/>
</dbReference>
<dbReference type="InterPro" id="IPR036396">
    <property type="entry name" value="Cyt_P450_sf"/>
</dbReference>
<feature type="binding site" description="axial binding residue" evidence="4">
    <location>
        <position position="456"/>
    </location>
    <ligand>
        <name>heme</name>
        <dbReference type="ChEBI" id="CHEBI:30413"/>
    </ligand>
    <ligandPart>
        <name>Fe</name>
        <dbReference type="ChEBI" id="CHEBI:18248"/>
    </ligandPart>
</feature>
<dbReference type="InterPro" id="IPR017972">
    <property type="entry name" value="Cyt_P450_CS"/>
</dbReference>
<dbReference type="InterPro" id="IPR001138">
    <property type="entry name" value="Zn2Cys6_DnaBD"/>
</dbReference>
<evidence type="ECO:0000256" key="4">
    <source>
        <dbReference type="PIRSR" id="PIRSR602401-1"/>
    </source>
</evidence>
<evidence type="ECO:0000256" key="5">
    <source>
        <dbReference type="SAM" id="Coils"/>
    </source>
</evidence>
<dbReference type="GO" id="GO:0016705">
    <property type="term" value="F:oxidoreductase activity, acting on paired donors, with incorporation or reduction of molecular oxygen"/>
    <property type="evidence" value="ECO:0007669"/>
    <property type="project" value="InterPro"/>
</dbReference>
<dbReference type="EMBL" id="QGDH01000113">
    <property type="protein sequence ID" value="RAR06589.1"/>
    <property type="molecule type" value="Genomic_DNA"/>
</dbReference>
<protein>
    <submittedName>
        <fullName evidence="7">Cytochrome p450</fullName>
    </submittedName>
</protein>
<dbReference type="STRING" id="183478.A0A364MXQ0"/>
<dbReference type="SUPFAM" id="SSF48264">
    <property type="entry name" value="Cytochrome P450"/>
    <property type="match status" value="1"/>
</dbReference>
<keyword evidence="3" id="KW-0539">Nucleus</keyword>
<organism evidence="7 8">
    <name type="scientific">Stemphylium lycopersici</name>
    <name type="common">Tomato gray leaf spot disease fungus</name>
    <name type="synonym">Thyrospora lycopersici</name>
    <dbReference type="NCBI Taxonomy" id="183478"/>
    <lineage>
        <taxon>Eukaryota</taxon>
        <taxon>Fungi</taxon>
        <taxon>Dikarya</taxon>
        <taxon>Ascomycota</taxon>
        <taxon>Pezizomycotina</taxon>
        <taxon>Dothideomycetes</taxon>
        <taxon>Pleosporomycetidae</taxon>
        <taxon>Pleosporales</taxon>
        <taxon>Pleosporineae</taxon>
        <taxon>Pleosporaceae</taxon>
        <taxon>Stemphylium</taxon>
    </lineage>
</organism>
<comment type="cofactor">
    <cofactor evidence="4">
        <name>heme</name>
        <dbReference type="ChEBI" id="CHEBI:30413"/>
    </cofactor>
</comment>
<dbReference type="PANTHER" id="PTHR35392:SF2">
    <property type="entry name" value="ZN(II)2CYS6 TRANSCRIPTION FACTOR (EUROFUNG)"/>
    <property type="match status" value="1"/>
</dbReference>
<feature type="compositionally biased region" description="Pro residues" evidence="6">
    <location>
        <begin position="1628"/>
        <end position="1638"/>
    </location>
</feature>
<dbReference type="CDD" id="cd00067">
    <property type="entry name" value="GAL4"/>
    <property type="match status" value="1"/>
</dbReference>
<gene>
    <name evidence="7" type="ORF">DDE83_006870</name>
</gene>
<dbReference type="InterPro" id="IPR002401">
    <property type="entry name" value="Cyt_P450_E_grp-I"/>
</dbReference>
<evidence type="ECO:0000256" key="2">
    <source>
        <dbReference type="ARBA" id="ARBA00023004"/>
    </source>
</evidence>
<evidence type="ECO:0000313" key="7">
    <source>
        <dbReference type="EMBL" id="RAR06589.1"/>
    </source>
</evidence>
<keyword evidence="1 4" id="KW-0479">Metal-binding</keyword>
<comment type="caution">
    <text evidence="7">The sequence shown here is derived from an EMBL/GenBank/DDBJ whole genome shotgun (WGS) entry which is preliminary data.</text>
</comment>
<dbReference type="GO" id="GO:0008270">
    <property type="term" value="F:zinc ion binding"/>
    <property type="evidence" value="ECO:0007669"/>
    <property type="project" value="InterPro"/>
</dbReference>